<evidence type="ECO:0000313" key="1">
    <source>
        <dbReference type="EMBL" id="CAG7667933.1"/>
    </source>
</evidence>
<gene>
    <name evidence="1" type="ORF">AFUS01_LOCUS1885</name>
</gene>
<keyword evidence="2" id="KW-1185">Reference proteome</keyword>
<protein>
    <submittedName>
        <fullName evidence="1">Uncharacterized protein</fullName>
    </submittedName>
</protein>
<sequence length="61" mass="6689">EHKVANMDTNDQTSLEKFNQSVAILASRIDGLSTSVDSIIHNTPHQQVLRNPGLPTTTPSY</sequence>
<dbReference type="EMBL" id="CAJVCH010010746">
    <property type="protein sequence ID" value="CAG7667933.1"/>
    <property type="molecule type" value="Genomic_DNA"/>
</dbReference>
<feature type="non-terminal residue" evidence="1">
    <location>
        <position position="1"/>
    </location>
</feature>
<proteinExistence type="predicted"/>
<dbReference type="Proteomes" id="UP000708208">
    <property type="component" value="Unassembled WGS sequence"/>
</dbReference>
<name>A0A8J2JDY8_9HEXA</name>
<comment type="caution">
    <text evidence="1">The sequence shown here is derived from an EMBL/GenBank/DDBJ whole genome shotgun (WGS) entry which is preliminary data.</text>
</comment>
<reference evidence="1" key="1">
    <citation type="submission" date="2021-06" db="EMBL/GenBank/DDBJ databases">
        <authorList>
            <person name="Hodson N. C."/>
            <person name="Mongue J. A."/>
            <person name="Jaron S. K."/>
        </authorList>
    </citation>
    <scope>NUCLEOTIDE SEQUENCE</scope>
</reference>
<dbReference type="AlphaFoldDB" id="A0A8J2JDY8"/>
<accession>A0A8J2JDY8</accession>
<organism evidence="1 2">
    <name type="scientific">Allacma fusca</name>
    <dbReference type="NCBI Taxonomy" id="39272"/>
    <lineage>
        <taxon>Eukaryota</taxon>
        <taxon>Metazoa</taxon>
        <taxon>Ecdysozoa</taxon>
        <taxon>Arthropoda</taxon>
        <taxon>Hexapoda</taxon>
        <taxon>Collembola</taxon>
        <taxon>Symphypleona</taxon>
        <taxon>Sminthuridae</taxon>
        <taxon>Allacma</taxon>
    </lineage>
</organism>
<evidence type="ECO:0000313" key="2">
    <source>
        <dbReference type="Proteomes" id="UP000708208"/>
    </source>
</evidence>